<reference evidence="2" key="1">
    <citation type="journal article" date="2012" name="J. Bacteriol.">
        <title>Revised Genome Sequence of Burkholderia thailandensis MSMB43 with Improved Annotation.</title>
        <authorList>
            <person name="Zhuo Y."/>
            <person name="Liu L."/>
            <person name="Wang Q."/>
            <person name="Liu X."/>
            <person name="Ren B."/>
            <person name="Liu M."/>
            <person name="Ni P."/>
            <person name="Cheng Y.Q."/>
            <person name="Zhang L."/>
        </authorList>
    </citation>
    <scope>NUCLEOTIDE SEQUENCE [LARGE SCALE GENOMIC DNA]</scope>
    <source>
        <strain evidence="2">MSMB43</strain>
    </source>
</reference>
<evidence type="ECO:0000313" key="1">
    <source>
        <dbReference type="EMBL" id="EIP84485.1"/>
    </source>
</evidence>
<proteinExistence type="predicted"/>
<keyword evidence="2" id="KW-1185">Reference proteome</keyword>
<dbReference type="EMBL" id="JH692074">
    <property type="protein sequence ID" value="EIP84485.1"/>
    <property type="molecule type" value="Genomic_DNA"/>
</dbReference>
<evidence type="ECO:0000313" key="2">
    <source>
        <dbReference type="Proteomes" id="UP000004682"/>
    </source>
</evidence>
<dbReference type="Proteomes" id="UP000004682">
    <property type="component" value="Unassembled WGS sequence"/>
</dbReference>
<gene>
    <name evidence="1" type="ORF">A33K_18806</name>
</gene>
<organism evidence="1 2">
    <name type="scientific">Burkholderia humptydooensis MSMB43</name>
    <dbReference type="NCBI Taxonomy" id="441157"/>
    <lineage>
        <taxon>Bacteria</taxon>
        <taxon>Pseudomonadati</taxon>
        <taxon>Pseudomonadota</taxon>
        <taxon>Betaproteobacteria</taxon>
        <taxon>Burkholderiales</taxon>
        <taxon>Burkholderiaceae</taxon>
        <taxon>Burkholderia</taxon>
        <taxon>pseudomallei group</taxon>
    </lineage>
</organism>
<name>A0ABN0FWZ8_9BURK</name>
<accession>A0ABN0FWZ8</accession>
<sequence length="81" mass="9341">MRAEDGHGAVRHFVEFLNESRPFISQVFNDVPIMDDLVTYIDRRAMLLQRALDDLDRADNPRTKAARLGKDDSHIWANSDD</sequence>
<protein>
    <submittedName>
        <fullName evidence="1">Uncharacterized protein</fullName>
    </submittedName>
</protein>